<dbReference type="OrthoDB" id="502380at2"/>
<proteinExistence type="predicted"/>
<dbReference type="Proteomes" id="UP000218418">
    <property type="component" value="Chromosome"/>
</dbReference>
<evidence type="ECO:0000256" key="3">
    <source>
        <dbReference type="PROSITE-ProRule" id="PRU00221"/>
    </source>
</evidence>
<accession>A0A1Z4LJ45</accession>
<feature type="repeat" description="WD" evidence="3">
    <location>
        <begin position="273"/>
        <end position="314"/>
    </location>
</feature>
<dbReference type="PANTHER" id="PTHR19848:SF8">
    <property type="entry name" value="F-BOX AND WD REPEAT DOMAIN CONTAINING 7"/>
    <property type="match status" value="1"/>
</dbReference>
<keyword evidence="5" id="KW-1185">Reference proteome</keyword>
<evidence type="ECO:0000313" key="4">
    <source>
        <dbReference type="EMBL" id="BAY81253.1"/>
    </source>
</evidence>
<dbReference type="Pfam" id="PF00805">
    <property type="entry name" value="Pentapeptide"/>
    <property type="match status" value="3"/>
</dbReference>
<feature type="repeat" description="WD" evidence="3">
    <location>
        <begin position="621"/>
        <end position="657"/>
    </location>
</feature>
<organism evidence="4 5">
    <name type="scientific">Calothrix parasitica NIES-267</name>
    <dbReference type="NCBI Taxonomy" id="1973488"/>
    <lineage>
        <taxon>Bacteria</taxon>
        <taxon>Bacillati</taxon>
        <taxon>Cyanobacteriota</taxon>
        <taxon>Cyanophyceae</taxon>
        <taxon>Nostocales</taxon>
        <taxon>Calotrichaceae</taxon>
        <taxon>Calothrix</taxon>
    </lineage>
</organism>
<dbReference type="Gene3D" id="2.130.10.10">
    <property type="entry name" value="YVTN repeat-like/Quinoprotein amine dehydrogenase"/>
    <property type="match status" value="3"/>
</dbReference>
<keyword evidence="2" id="KW-0677">Repeat</keyword>
<dbReference type="Pfam" id="PF00400">
    <property type="entry name" value="WD40"/>
    <property type="match status" value="4"/>
</dbReference>
<dbReference type="InterPro" id="IPR019775">
    <property type="entry name" value="WD40_repeat_CS"/>
</dbReference>
<dbReference type="PANTHER" id="PTHR19848">
    <property type="entry name" value="WD40 REPEAT PROTEIN"/>
    <property type="match status" value="1"/>
</dbReference>
<dbReference type="PROSITE" id="PS50294">
    <property type="entry name" value="WD_REPEATS_REGION"/>
    <property type="match status" value="1"/>
</dbReference>
<dbReference type="SMART" id="SM00320">
    <property type="entry name" value="WD40"/>
    <property type="match status" value="6"/>
</dbReference>
<dbReference type="InterPro" id="IPR011047">
    <property type="entry name" value="Quinoprotein_ADH-like_sf"/>
</dbReference>
<feature type="repeat" description="WD" evidence="3">
    <location>
        <begin position="575"/>
        <end position="616"/>
    </location>
</feature>
<dbReference type="AlphaFoldDB" id="A0A1Z4LJ45"/>
<keyword evidence="1 3" id="KW-0853">WD repeat</keyword>
<evidence type="ECO:0000313" key="5">
    <source>
        <dbReference type="Proteomes" id="UP000218418"/>
    </source>
</evidence>
<name>A0A1Z4LJ45_9CYAN</name>
<dbReference type="EMBL" id="AP018227">
    <property type="protein sequence ID" value="BAY81253.1"/>
    <property type="molecule type" value="Genomic_DNA"/>
</dbReference>
<dbReference type="PROSITE" id="PS00678">
    <property type="entry name" value="WD_REPEATS_1"/>
    <property type="match status" value="2"/>
</dbReference>
<protein>
    <submittedName>
        <fullName evidence="4">WD-40 repeat-containing protein</fullName>
    </submittedName>
</protein>
<dbReference type="SUPFAM" id="SSF141571">
    <property type="entry name" value="Pentapeptide repeat-like"/>
    <property type="match status" value="1"/>
</dbReference>
<feature type="repeat" description="WD" evidence="3">
    <location>
        <begin position="399"/>
        <end position="439"/>
    </location>
</feature>
<reference evidence="4 5" key="1">
    <citation type="submission" date="2017-06" db="EMBL/GenBank/DDBJ databases">
        <title>Genome sequencing of cyanobaciteial culture collection at National Institute for Environmental Studies (NIES).</title>
        <authorList>
            <person name="Hirose Y."/>
            <person name="Shimura Y."/>
            <person name="Fujisawa T."/>
            <person name="Nakamura Y."/>
            <person name="Kawachi M."/>
        </authorList>
    </citation>
    <scope>NUCLEOTIDE SEQUENCE [LARGE SCALE GENOMIC DNA]</scope>
    <source>
        <strain evidence="4 5">NIES-267</strain>
    </source>
</reference>
<dbReference type="InterPro" id="IPR001646">
    <property type="entry name" value="5peptide_repeat"/>
</dbReference>
<sequence>MLPKKQNLPTNKTEFRDIGGAEGLLAAYQQGERDFAQVNLENADLRKANLVGISLKGANLKGANLEKVDFQSADLSQADLSNANLREAKLDAANLTGAILVQANLICAYMPCCKLIEANLRKAKLISAELTAANLQKCILDKAELGDVRLRKVQLQEASLIQAYIRKAKLQLANLTDANLQKADLSDAQLEGAILTRTDLRGAETDRAKDADLNLAILGELDTAIRQSLNAELQAREPSFAFSLDSKILAYLSFWYDKIILVDTETGKQIKEINMQSEPVVSVAFNPNGKYIYESIYINELKLWNPSTGELIQNIKSDSINFTAVVLDNNGKSIGVKGKGEPFELFDIGHETRTLKGYSTGILTQAHSPDGKLTAKSTPDLDLQIELLDKQTGKQICLLSGHRKPVQSLCFSPDSEILVSKCAKDFKIWQISTQKEIYEHSEGFRETYFRPVLNFISVEDNSHTVLVSSDFHAEFGYMYARTGKKTDAETWNHGNEDSYGLSSAFSRDGRIMARRCGEQPVQLWNLHTGEELGAINLDDKYYRLALSSTGNIFAAAYGDTITLWDVKNSKIIFTFTSDIKYIRQVVFSPNDKILASASSNDKIKLWNLETNCEIKTLQGFSSIECLDFSPQEPILAGGFYDGTIKFWDLETFEEIHSFIASKSEIKDLKFSPNGKFLVSSGYGSKSSAIRLWKLTRSSS</sequence>
<dbReference type="InterPro" id="IPR015943">
    <property type="entry name" value="WD40/YVTN_repeat-like_dom_sf"/>
</dbReference>
<dbReference type="SUPFAM" id="SSF50998">
    <property type="entry name" value="Quinoprotein alcohol dehydrogenase-like"/>
    <property type="match status" value="1"/>
</dbReference>
<evidence type="ECO:0000256" key="2">
    <source>
        <dbReference type="ARBA" id="ARBA00022737"/>
    </source>
</evidence>
<dbReference type="SUPFAM" id="SSF117289">
    <property type="entry name" value="Nucleoporin domain"/>
    <property type="match status" value="1"/>
</dbReference>
<dbReference type="PROSITE" id="PS50082">
    <property type="entry name" value="WD_REPEATS_2"/>
    <property type="match status" value="4"/>
</dbReference>
<dbReference type="Gene3D" id="2.160.20.80">
    <property type="entry name" value="E3 ubiquitin-protein ligase SopA"/>
    <property type="match status" value="1"/>
</dbReference>
<dbReference type="CDD" id="cd00200">
    <property type="entry name" value="WD40"/>
    <property type="match status" value="1"/>
</dbReference>
<evidence type="ECO:0000256" key="1">
    <source>
        <dbReference type="ARBA" id="ARBA00022574"/>
    </source>
</evidence>
<dbReference type="InterPro" id="IPR001680">
    <property type="entry name" value="WD40_rpt"/>
</dbReference>
<gene>
    <name evidence="4" type="ORF">NIES267_07290</name>
</gene>